<dbReference type="PANTHER" id="PTHR43708">
    <property type="entry name" value="CONSERVED EXPRESSED OXIDOREDUCTASE (EUROFUNG)"/>
    <property type="match status" value="1"/>
</dbReference>
<dbReference type="PANTHER" id="PTHR43708:SF7">
    <property type="entry name" value="OXIDOREDUCTASE"/>
    <property type="match status" value="1"/>
</dbReference>
<proteinExistence type="predicted"/>
<keyword evidence="4" id="KW-1185">Reference proteome</keyword>
<dbReference type="Gene3D" id="3.30.360.10">
    <property type="entry name" value="Dihydrodipicolinate Reductase, domain 2"/>
    <property type="match status" value="1"/>
</dbReference>
<gene>
    <name evidence="3" type="ORF">SAMN02927921_01816</name>
</gene>
<name>A0A1K1PJB6_9FLAO</name>
<evidence type="ECO:0000259" key="2">
    <source>
        <dbReference type="Pfam" id="PF22725"/>
    </source>
</evidence>
<dbReference type="Gene3D" id="3.40.50.720">
    <property type="entry name" value="NAD(P)-binding Rossmann-like Domain"/>
    <property type="match status" value="1"/>
</dbReference>
<accession>A0A1K1PJB6</accession>
<dbReference type="Pfam" id="PF01408">
    <property type="entry name" value="GFO_IDH_MocA"/>
    <property type="match status" value="1"/>
</dbReference>
<feature type="domain" description="Gfo/Idh/MocA-like oxidoreductase N-terminal" evidence="1">
    <location>
        <begin position="8"/>
        <end position="120"/>
    </location>
</feature>
<sequence>MKNKIRTGLLSFGMSGKIFHAPFVKAHPEFELVAVVERTQKRAHEYYPGIKSYASVAELLNDDEIDLVIVNTPNNTHYEFALQALRNKKHVLVEKPFTSTSEEAAHLFREAAKNHCHVLPYHNRRYDSDFLSVKKVLESEKTGQPVEVYFRFERYKYTIGEKRFKEEAIPGSGLQYDLGSHLLDGVISLFGIPRRWHKTLGAYRPGSEVDDYVHIHLEYENGLQVFVKTSLLVLSPQPAFVINGTRGTYVKDRTDVQEKQLLEGMQPGDPGFGVEEEHREGILTWLDDRDVKHTEKVAAAPASYLGIFEAVYQTLRHHKPYPVTEAQILAQLNILEG</sequence>
<dbReference type="InterPro" id="IPR000683">
    <property type="entry name" value="Gfo/Idh/MocA-like_OxRdtase_N"/>
</dbReference>
<evidence type="ECO:0000259" key="1">
    <source>
        <dbReference type="Pfam" id="PF01408"/>
    </source>
</evidence>
<feature type="domain" description="GFO/IDH/MocA-like oxidoreductase" evidence="2">
    <location>
        <begin position="130"/>
        <end position="249"/>
    </location>
</feature>
<dbReference type="InterPro" id="IPR055170">
    <property type="entry name" value="GFO_IDH_MocA-like_dom"/>
</dbReference>
<dbReference type="InterPro" id="IPR036291">
    <property type="entry name" value="NAD(P)-bd_dom_sf"/>
</dbReference>
<dbReference type="SUPFAM" id="SSF55347">
    <property type="entry name" value="Glyceraldehyde-3-phosphate dehydrogenase-like, C-terminal domain"/>
    <property type="match status" value="1"/>
</dbReference>
<organism evidence="3 4">
    <name type="scientific">Sinomicrobium oceani</name>
    <dbReference type="NCBI Taxonomy" id="1150368"/>
    <lineage>
        <taxon>Bacteria</taxon>
        <taxon>Pseudomonadati</taxon>
        <taxon>Bacteroidota</taxon>
        <taxon>Flavobacteriia</taxon>
        <taxon>Flavobacteriales</taxon>
        <taxon>Flavobacteriaceae</taxon>
        <taxon>Sinomicrobium</taxon>
    </lineage>
</organism>
<dbReference type="EMBL" id="FPJE01000008">
    <property type="protein sequence ID" value="SFW47523.1"/>
    <property type="molecule type" value="Genomic_DNA"/>
</dbReference>
<dbReference type="GO" id="GO:0000166">
    <property type="term" value="F:nucleotide binding"/>
    <property type="evidence" value="ECO:0007669"/>
    <property type="project" value="InterPro"/>
</dbReference>
<dbReference type="AlphaFoldDB" id="A0A1K1PJB6"/>
<protein>
    <submittedName>
        <fullName evidence="3">Predicted dehydrogenase</fullName>
    </submittedName>
</protein>
<evidence type="ECO:0000313" key="4">
    <source>
        <dbReference type="Proteomes" id="UP000182248"/>
    </source>
</evidence>
<dbReference type="RefSeq" id="WP_072317047.1">
    <property type="nucleotide sequence ID" value="NZ_FPJE01000008.1"/>
</dbReference>
<dbReference type="Pfam" id="PF22725">
    <property type="entry name" value="GFO_IDH_MocA_C3"/>
    <property type="match status" value="1"/>
</dbReference>
<dbReference type="Proteomes" id="UP000182248">
    <property type="component" value="Unassembled WGS sequence"/>
</dbReference>
<reference evidence="3 4" key="1">
    <citation type="submission" date="2016-11" db="EMBL/GenBank/DDBJ databases">
        <authorList>
            <person name="Jaros S."/>
            <person name="Januszkiewicz K."/>
            <person name="Wedrychowicz H."/>
        </authorList>
    </citation>
    <scope>NUCLEOTIDE SEQUENCE [LARGE SCALE GENOMIC DNA]</scope>
    <source>
        <strain evidence="3 4">CGMCC 1.12145</strain>
    </source>
</reference>
<dbReference type="STRING" id="1150368.SAMN02927921_01816"/>
<evidence type="ECO:0000313" key="3">
    <source>
        <dbReference type="EMBL" id="SFW47523.1"/>
    </source>
</evidence>
<dbReference type="SUPFAM" id="SSF51735">
    <property type="entry name" value="NAD(P)-binding Rossmann-fold domains"/>
    <property type="match status" value="1"/>
</dbReference>
<dbReference type="InterPro" id="IPR051317">
    <property type="entry name" value="Gfo/Idh/MocA_oxidoreduct"/>
</dbReference>